<keyword evidence="2" id="KW-1185">Reference proteome</keyword>
<proteinExistence type="predicted"/>
<name>A0A4Y2RHP1_ARAVE</name>
<feature type="non-terminal residue" evidence="1">
    <location>
        <position position="1"/>
    </location>
</feature>
<evidence type="ECO:0000313" key="1">
    <source>
        <dbReference type="EMBL" id="GBN75141.1"/>
    </source>
</evidence>
<evidence type="ECO:0000313" key="2">
    <source>
        <dbReference type="Proteomes" id="UP000499080"/>
    </source>
</evidence>
<accession>A0A4Y2RHP1</accession>
<gene>
    <name evidence="1" type="ORF">AVEN_163889_1</name>
</gene>
<dbReference type="AlphaFoldDB" id="A0A4Y2RHP1"/>
<dbReference type="Proteomes" id="UP000499080">
    <property type="component" value="Unassembled WGS sequence"/>
</dbReference>
<dbReference type="EMBL" id="BGPR01017115">
    <property type="protein sequence ID" value="GBN75141.1"/>
    <property type="molecule type" value="Genomic_DNA"/>
</dbReference>
<protein>
    <submittedName>
        <fullName evidence="1">Uncharacterized protein</fullName>
    </submittedName>
</protein>
<comment type="caution">
    <text evidence="1">The sequence shown here is derived from an EMBL/GenBank/DDBJ whole genome shotgun (WGS) entry which is preliminary data.</text>
</comment>
<reference evidence="1 2" key="1">
    <citation type="journal article" date="2019" name="Sci. Rep.">
        <title>Orb-weaving spider Araneus ventricosus genome elucidates the spidroin gene catalogue.</title>
        <authorList>
            <person name="Kono N."/>
            <person name="Nakamura H."/>
            <person name="Ohtoshi R."/>
            <person name="Moran D.A.P."/>
            <person name="Shinohara A."/>
            <person name="Yoshida Y."/>
            <person name="Fujiwara M."/>
            <person name="Mori M."/>
            <person name="Tomita M."/>
            <person name="Arakawa K."/>
        </authorList>
    </citation>
    <scope>NUCLEOTIDE SEQUENCE [LARGE SCALE GENOMIC DNA]</scope>
</reference>
<sequence>SSMGIIIQEDDAITQHAKVFASYNFTMSQCLFLFSEFEGTLIWNKVSSENSLKTIVENWLNGQDGISAKPG</sequence>
<organism evidence="1 2">
    <name type="scientific">Araneus ventricosus</name>
    <name type="common">Orbweaver spider</name>
    <name type="synonym">Epeira ventricosa</name>
    <dbReference type="NCBI Taxonomy" id="182803"/>
    <lineage>
        <taxon>Eukaryota</taxon>
        <taxon>Metazoa</taxon>
        <taxon>Ecdysozoa</taxon>
        <taxon>Arthropoda</taxon>
        <taxon>Chelicerata</taxon>
        <taxon>Arachnida</taxon>
        <taxon>Araneae</taxon>
        <taxon>Araneomorphae</taxon>
        <taxon>Entelegynae</taxon>
        <taxon>Araneoidea</taxon>
        <taxon>Araneidae</taxon>
        <taxon>Araneus</taxon>
    </lineage>
</organism>